<sequence>MSADDPFVVLEGTSTAAYNSSDSFSDPLEELSKLTQSGGRKPGVSSPKVSSILNPPPKPSKVLKTDRGVSSIDELEDFAMGRVRNSADGSSGVRHAKESKDQRSARVNKFKEAEDAARKTQKKSGDDLESFFSMGSRSSSAPRSRATTLDPVFDAKINRRGPDVAQRTSSGSSPNVKKVSSATNLVDDLSSMFGAAPLFGEFEEYEGETEERRRARLGRHQRTNDRVAKAVADMNQRDFQTQQEQEEKSRIADLLDVEIKRWAAGKEGNMRALLSSLQYVCSSMLF</sequence>
<evidence type="ECO:0000313" key="2">
    <source>
        <dbReference type="Proteomes" id="UP001164250"/>
    </source>
</evidence>
<protein>
    <submittedName>
        <fullName evidence="1">Uncharacterized protein</fullName>
    </submittedName>
</protein>
<dbReference type="Proteomes" id="UP001164250">
    <property type="component" value="Chromosome 10"/>
</dbReference>
<reference evidence="2" key="1">
    <citation type="journal article" date="2023" name="G3 (Bethesda)">
        <title>Genome assembly and association tests identify interacting loci associated with vigor, precocity, and sex in interspecific pistachio rootstocks.</title>
        <authorList>
            <person name="Palmer W."/>
            <person name="Jacygrad E."/>
            <person name="Sagayaradj S."/>
            <person name="Cavanaugh K."/>
            <person name="Han R."/>
            <person name="Bertier L."/>
            <person name="Beede B."/>
            <person name="Kafkas S."/>
            <person name="Golino D."/>
            <person name="Preece J."/>
            <person name="Michelmore R."/>
        </authorList>
    </citation>
    <scope>NUCLEOTIDE SEQUENCE [LARGE SCALE GENOMIC DNA]</scope>
</reference>
<name>A0ACC1AJN9_9ROSI</name>
<keyword evidence="2" id="KW-1185">Reference proteome</keyword>
<evidence type="ECO:0000313" key="1">
    <source>
        <dbReference type="EMBL" id="KAJ0086897.1"/>
    </source>
</evidence>
<proteinExistence type="predicted"/>
<dbReference type="EMBL" id="CM047906">
    <property type="protein sequence ID" value="KAJ0086897.1"/>
    <property type="molecule type" value="Genomic_DNA"/>
</dbReference>
<gene>
    <name evidence="1" type="ORF">Patl1_08289</name>
</gene>
<comment type="caution">
    <text evidence="1">The sequence shown here is derived from an EMBL/GenBank/DDBJ whole genome shotgun (WGS) entry which is preliminary data.</text>
</comment>
<organism evidence="1 2">
    <name type="scientific">Pistacia atlantica</name>
    <dbReference type="NCBI Taxonomy" id="434234"/>
    <lineage>
        <taxon>Eukaryota</taxon>
        <taxon>Viridiplantae</taxon>
        <taxon>Streptophyta</taxon>
        <taxon>Embryophyta</taxon>
        <taxon>Tracheophyta</taxon>
        <taxon>Spermatophyta</taxon>
        <taxon>Magnoliopsida</taxon>
        <taxon>eudicotyledons</taxon>
        <taxon>Gunneridae</taxon>
        <taxon>Pentapetalae</taxon>
        <taxon>rosids</taxon>
        <taxon>malvids</taxon>
        <taxon>Sapindales</taxon>
        <taxon>Anacardiaceae</taxon>
        <taxon>Pistacia</taxon>
    </lineage>
</organism>
<accession>A0ACC1AJN9</accession>